<dbReference type="PANTHER" id="PTHR11261:SF3">
    <property type="entry name" value="RETINOL-BINDING PROTEIN 3"/>
    <property type="match status" value="1"/>
</dbReference>
<reference evidence="3 4" key="1">
    <citation type="submission" date="2020-08" db="EMBL/GenBank/DDBJ databases">
        <title>Whole genome shotgun sequence of Actinoplanes ianthinogenes NBRC 13996.</title>
        <authorList>
            <person name="Komaki H."/>
            <person name="Tamura T."/>
        </authorList>
    </citation>
    <scope>NUCLEOTIDE SEQUENCE [LARGE SCALE GENOMIC DNA]</scope>
    <source>
        <strain evidence="3 4">NBRC 13996</strain>
    </source>
</reference>
<dbReference type="SUPFAM" id="SSF52096">
    <property type="entry name" value="ClpP/crotonase"/>
    <property type="match status" value="1"/>
</dbReference>
<evidence type="ECO:0000313" key="3">
    <source>
        <dbReference type="EMBL" id="BCJ41945.1"/>
    </source>
</evidence>
<dbReference type="SMART" id="SM00245">
    <property type="entry name" value="TSPc"/>
    <property type="match status" value="1"/>
</dbReference>
<dbReference type="Proteomes" id="UP000676967">
    <property type="component" value="Chromosome"/>
</dbReference>
<protein>
    <submittedName>
        <fullName evidence="3">Interphotoreceptor retinoid-binding protein</fullName>
    </submittedName>
</protein>
<dbReference type="Gene3D" id="3.90.226.10">
    <property type="entry name" value="2-enoyl-CoA Hydratase, Chain A, domain 1"/>
    <property type="match status" value="1"/>
</dbReference>
<feature type="region of interest" description="Disordered" evidence="1">
    <location>
        <begin position="1"/>
        <end position="23"/>
    </location>
</feature>
<dbReference type="Pfam" id="PF03572">
    <property type="entry name" value="Peptidase_S41"/>
    <property type="match status" value="1"/>
</dbReference>
<dbReference type="CDD" id="cd07563">
    <property type="entry name" value="Peptidase_S41_IRBP"/>
    <property type="match status" value="1"/>
</dbReference>
<keyword evidence="4" id="KW-1185">Reference proteome</keyword>
<gene>
    <name evidence="3" type="ORF">Aiant_26020</name>
</gene>
<dbReference type="Gene3D" id="3.30.750.44">
    <property type="match status" value="1"/>
</dbReference>
<evidence type="ECO:0000256" key="1">
    <source>
        <dbReference type="SAM" id="MobiDB-lite"/>
    </source>
</evidence>
<feature type="domain" description="Tail specific protease" evidence="2">
    <location>
        <begin position="113"/>
        <end position="310"/>
    </location>
</feature>
<evidence type="ECO:0000259" key="2">
    <source>
        <dbReference type="SMART" id="SM00245"/>
    </source>
</evidence>
<accession>A0ABM7LRN0</accession>
<dbReference type="PANTHER" id="PTHR11261">
    <property type="entry name" value="INTERPHOTORECEPTOR RETINOID-BINDING PROTEIN"/>
    <property type="match status" value="1"/>
</dbReference>
<dbReference type="InterPro" id="IPR005151">
    <property type="entry name" value="Tail-specific_protease"/>
</dbReference>
<organism evidence="3 4">
    <name type="scientific">Actinoplanes ianthinogenes</name>
    <dbReference type="NCBI Taxonomy" id="122358"/>
    <lineage>
        <taxon>Bacteria</taxon>
        <taxon>Bacillati</taxon>
        <taxon>Actinomycetota</taxon>
        <taxon>Actinomycetes</taxon>
        <taxon>Micromonosporales</taxon>
        <taxon>Micromonosporaceae</taxon>
        <taxon>Actinoplanes</taxon>
    </lineage>
</organism>
<proteinExistence type="predicted"/>
<sequence>MCMPIEDAPETFDVTTDHERTGPPDQLTVAYGASMSAKLVEKALELLCGNYIFADRAQEAAERIRKRLAAGEYDQLDEEALGRRLTAELFDVCQDKHLRVRTRTEDVREALTKPEMEAAWREQQRLTNYGIARVERLDGNVGLLDLRSVASAGAGGRAIVAAMELVSQTDALIVDLRKNRGGSPDGAVLWTSYFFPDGETHLNSIYEGATGHTRQFWSHAWLPGERYLDRPVYLLTSESTFSAGEEICYNLKAQKRAVLVGETTKGGAHPTDAFPITPTLEITVPAARAINPVTGTNWEGTGVEPDVAVAAQEAFDVAYRMALHHVLASTTAPAILAEARSALD</sequence>
<evidence type="ECO:0000313" key="4">
    <source>
        <dbReference type="Proteomes" id="UP000676967"/>
    </source>
</evidence>
<dbReference type="EMBL" id="AP023356">
    <property type="protein sequence ID" value="BCJ41945.1"/>
    <property type="molecule type" value="Genomic_DNA"/>
</dbReference>
<name>A0ABM7LRN0_9ACTN</name>
<dbReference type="Pfam" id="PF11918">
    <property type="entry name" value="Peptidase_S41_N"/>
    <property type="match status" value="1"/>
</dbReference>
<dbReference type="InterPro" id="IPR029045">
    <property type="entry name" value="ClpP/crotonase-like_dom_sf"/>
</dbReference>